<gene>
    <name evidence="1" type="ORF">TNCT_379551</name>
</gene>
<dbReference type="AlphaFoldDB" id="A0A8X6FK80"/>
<dbReference type="EMBL" id="BMAO01022321">
    <property type="protein sequence ID" value="GFQ81119.1"/>
    <property type="molecule type" value="Genomic_DNA"/>
</dbReference>
<accession>A0A8X6FK80</accession>
<dbReference type="Proteomes" id="UP000887116">
    <property type="component" value="Unassembled WGS sequence"/>
</dbReference>
<evidence type="ECO:0000313" key="1">
    <source>
        <dbReference type="EMBL" id="GFQ81119.1"/>
    </source>
</evidence>
<sequence length="88" mass="10269">MGGKKDGRSTKQDATYRSRCGFMTKTSSTNLMPVVPIRERRSKQRLFDYFPPDEKFLYTSKWSEEKILALLMQVANLFCCELLFIDFG</sequence>
<evidence type="ECO:0000313" key="2">
    <source>
        <dbReference type="Proteomes" id="UP000887116"/>
    </source>
</evidence>
<reference evidence="1" key="1">
    <citation type="submission" date="2020-07" db="EMBL/GenBank/DDBJ databases">
        <title>Multicomponent nature underlies the extraordinary mechanical properties of spider dragline silk.</title>
        <authorList>
            <person name="Kono N."/>
            <person name="Nakamura H."/>
            <person name="Mori M."/>
            <person name="Yoshida Y."/>
            <person name="Ohtoshi R."/>
            <person name="Malay A.D."/>
            <person name="Moran D.A.P."/>
            <person name="Tomita M."/>
            <person name="Numata K."/>
            <person name="Arakawa K."/>
        </authorList>
    </citation>
    <scope>NUCLEOTIDE SEQUENCE</scope>
</reference>
<keyword evidence="2" id="KW-1185">Reference proteome</keyword>
<proteinExistence type="predicted"/>
<name>A0A8X6FK80_TRICU</name>
<protein>
    <submittedName>
        <fullName evidence="1">Uncharacterized protein</fullName>
    </submittedName>
</protein>
<organism evidence="1 2">
    <name type="scientific">Trichonephila clavata</name>
    <name type="common">Joro spider</name>
    <name type="synonym">Nephila clavata</name>
    <dbReference type="NCBI Taxonomy" id="2740835"/>
    <lineage>
        <taxon>Eukaryota</taxon>
        <taxon>Metazoa</taxon>
        <taxon>Ecdysozoa</taxon>
        <taxon>Arthropoda</taxon>
        <taxon>Chelicerata</taxon>
        <taxon>Arachnida</taxon>
        <taxon>Araneae</taxon>
        <taxon>Araneomorphae</taxon>
        <taxon>Entelegynae</taxon>
        <taxon>Araneoidea</taxon>
        <taxon>Nephilidae</taxon>
        <taxon>Trichonephila</taxon>
    </lineage>
</organism>
<comment type="caution">
    <text evidence="1">The sequence shown here is derived from an EMBL/GenBank/DDBJ whole genome shotgun (WGS) entry which is preliminary data.</text>
</comment>